<protein>
    <submittedName>
        <fullName evidence="1">Microsomal dipeptidase-like Zn-dependent dipeptidase</fullName>
    </submittedName>
</protein>
<dbReference type="PANTHER" id="PTHR10443:SF12">
    <property type="entry name" value="DIPEPTIDASE"/>
    <property type="match status" value="1"/>
</dbReference>
<dbReference type="RefSeq" id="WP_245901997.1">
    <property type="nucleotide sequence ID" value="NZ_PZZL01000004.1"/>
</dbReference>
<dbReference type="InterPro" id="IPR008257">
    <property type="entry name" value="Pept_M19"/>
</dbReference>
<dbReference type="EMBL" id="PZZL01000004">
    <property type="protein sequence ID" value="PTM57278.1"/>
    <property type="molecule type" value="Genomic_DNA"/>
</dbReference>
<name>A0A2T4Z5W0_9HYPH</name>
<dbReference type="Gene3D" id="3.20.20.140">
    <property type="entry name" value="Metal-dependent hydrolases"/>
    <property type="match status" value="1"/>
</dbReference>
<dbReference type="GO" id="GO:0006508">
    <property type="term" value="P:proteolysis"/>
    <property type="evidence" value="ECO:0007669"/>
    <property type="project" value="InterPro"/>
</dbReference>
<dbReference type="Pfam" id="PF01244">
    <property type="entry name" value="Peptidase_M19"/>
    <property type="match status" value="1"/>
</dbReference>
<keyword evidence="2" id="KW-1185">Reference proteome</keyword>
<sequence>MSINVRPYWFDGPQYCAWSRDIFLDMRTGGLSGVHATIAYHENFRETVDRIVEWNRLFALHGDLIARARRPADLEASVASGKVAVILGAQNPSVIEADLGLVEALSDLGLSFMQITYNNQSLLGAGWQESEDSGLTRFGREVVREMNRVGMAIDLSHAGERTAVETIEASKRPVTVSHANPRWFRDTARNASDRVIAALRAHDGLLGLSLYPHHVKDGSDCSIADFAAMVARLAEQIGVARIGLGSDLCQGRPDAAVAWMRDGRWTFTTAANPNGPPVFPRPLSWFASNRDFPAIAEALAAVGFAEGEVAGIMGGNWRRFLEAALTPGRT</sequence>
<proteinExistence type="predicted"/>
<reference evidence="1 2" key="1">
    <citation type="submission" date="2018-04" db="EMBL/GenBank/DDBJ databases">
        <title>Genomic Encyclopedia of Archaeal and Bacterial Type Strains, Phase II (KMG-II): from individual species to whole genera.</title>
        <authorList>
            <person name="Goeker M."/>
        </authorList>
    </citation>
    <scope>NUCLEOTIDE SEQUENCE [LARGE SCALE GENOMIC DNA]</scope>
    <source>
        <strain evidence="1 2">DSM 25521</strain>
    </source>
</reference>
<accession>A0A2T4Z5W0</accession>
<dbReference type="InterPro" id="IPR032466">
    <property type="entry name" value="Metal_Hydrolase"/>
</dbReference>
<dbReference type="Proteomes" id="UP000241808">
    <property type="component" value="Unassembled WGS sequence"/>
</dbReference>
<dbReference type="PROSITE" id="PS51365">
    <property type="entry name" value="RENAL_DIPEPTIDASE_2"/>
    <property type="match status" value="1"/>
</dbReference>
<dbReference type="GO" id="GO:0070573">
    <property type="term" value="F:metallodipeptidase activity"/>
    <property type="evidence" value="ECO:0007669"/>
    <property type="project" value="InterPro"/>
</dbReference>
<comment type="caution">
    <text evidence="1">The sequence shown here is derived from an EMBL/GenBank/DDBJ whole genome shotgun (WGS) entry which is preliminary data.</text>
</comment>
<dbReference type="PANTHER" id="PTHR10443">
    <property type="entry name" value="MICROSOMAL DIPEPTIDASE"/>
    <property type="match status" value="1"/>
</dbReference>
<organism evidence="1 2">
    <name type="scientific">Phreatobacter oligotrophus</name>
    <dbReference type="NCBI Taxonomy" id="1122261"/>
    <lineage>
        <taxon>Bacteria</taxon>
        <taxon>Pseudomonadati</taxon>
        <taxon>Pseudomonadota</taxon>
        <taxon>Alphaproteobacteria</taxon>
        <taxon>Hyphomicrobiales</taxon>
        <taxon>Phreatobacteraceae</taxon>
        <taxon>Phreatobacter</taxon>
    </lineage>
</organism>
<dbReference type="AlphaFoldDB" id="A0A2T4Z5W0"/>
<gene>
    <name evidence="1" type="ORF">C8P69_104328</name>
</gene>
<evidence type="ECO:0000313" key="1">
    <source>
        <dbReference type="EMBL" id="PTM57278.1"/>
    </source>
</evidence>
<dbReference type="SUPFAM" id="SSF51556">
    <property type="entry name" value="Metallo-dependent hydrolases"/>
    <property type="match status" value="1"/>
</dbReference>
<evidence type="ECO:0000313" key="2">
    <source>
        <dbReference type="Proteomes" id="UP000241808"/>
    </source>
</evidence>